<comment type="caution">
    <text evidence="1">The sequence shown here is derived from an EMBL/GenBank/DDBJ whole genome shotgun (WGS) entry which is preliminary data.</text>
</comment>
<dbReference type="EMBL" id="LACI01002724">
    <property type="protein sequence ID" value="KJU81383.1"/>
    <property type="molecule type" value="Genomic_DNA"/>
</dbReference>
<dbReference type="Proteomes" id="UP000033423">
    <property type="component" value="Unassembled WGS sequence"/>
</dbReference>
<dbReference type="AlphaFoldDB" id="A0A0F3GL32"/>
<protein>
    <submittedName>
        <fullName evidence="1">Uncharacterized protein</fullName>
    </submittedName>
</protein>
<proteinExistence type="predicted"/>
<organism evidence="1 2">
    <name type="scientific">Candidatus Magnetobacterium bavaricum</name>
    <dbReference type="NCBI Taxonomy" id="29290"/>
    <lineage>
        <taxon>Bacteria</taxon>
        <taxon>Pseudomonadati</taxon>
        <taxon>Nitrospirota</taxon>
        <taxon>Thermodesulfovibrionia</taxon>
        <taxon>Thermodesulfovibrionales</taxon>
        <taxon>Candidatus Magnetobacteriaceae</taxon>
        <taxon>Candidatus Magnetobacterium</taxon>
    </lineage>
</organism>
<sequence>MASSTPATSLNVTLLVLSDTRRALDLPKDMALLPPICICLMKNIQISARNIIGPHEKKKFTYHGLGVGGLTVIFTPLVRSSFIRSGYSMA</sequence>
<gene>
    <name evidence="1" type="ORF">MBAV_006427</name>
</gene>
<keyword evidence="2" id="KW-1185">Reference proteome</keyword>
<accession>A0A0F3GL32</accession>
<name>A0A0F3GL32_9BACT</name>
<evidence type="ECO:0000313" key="1">
    <source>
        <dbReference type="EMBL" id="KJU81383.1"/>
    </source>
</evidence>
<reference evidence="1 2" key="1">
    <citation type="submission" date="2015-02" db="EMBL/GenBank/DDBJ databases">
        <title>Single-cell genomics of uncultivated deep-branching MTB reveals a conserved set of magnetosome genes.</title>
        <authorList>
            <person name="Kolinko S."/>
            <person name="Richter M."/>
            <person name="Glockner F.O."/>
            <person name="Brachmann A."/>
            <person name="Schuler D."/>
        </authorList>
    </citation>
    <scope>NUCLEOTIDE SEQUENCE [LARGE SCALE GENOMIC DNA]</scope>
    <source>
        <strain evidence="1">TM-1</strain>
    </source>
</reference>
<evidence type="ECO:0000313" key="2">
    <source>
        <dbReference type="Proteomes" id="UP000033423"/>
    </source>
</evidence>